<protein>
    <recommendedName>
        <fullName evidence="5">Lipoprotein</fullName>
    </recommendedName>
</protein>
<reference evidence="3 4" key="1">
    <citation type="submission" date="2016-11" db="EMBL/GenBank/DDBJ databases">
        <authorList>
            <person name="Jaros S."/>
            <person name="Januszkiewicz K."/>
            <person name="Wedrychowicz H."/>
        </authorList>
    </citation>
    <scope>NUCLEOTIDE SEQUENCE [LARGE SCALE GENOMIC DNA]</scope>
    <source>
        <strain evidence="3 4">BPI-34</strain>
    </source>
</reference>
<evidence type="ECO:0000256" key="1">
    <source>
        <dbReference type="SAM" id="MobiDB-lite"/>
    </source>
</evidence>
<feature type="region of interest" description="Disordered" evidence="1">
    <location>
        <begin position="52"/>
        <end position="78"/>
    </location>
</feature>
<evidence type="ECO:0000256" key="2">
    <source>
        <dbReference type="SAM" id="SignalP"/>
    </source>
</evidence>
<gene>
    <name evidence="3" type="ORF">SAMN04488494_1693</name>
</gene>
<dbReference type="AlphaFoldDB" id="A0A1M7HWI7"/>
<organism evidence="3 4">
    <name type="scientific">Xylanibacter ruminicola</name>
    <name type="common">Prevotella ruminicola</name>
    <dbReference type="NCBI Taxonomy" id="839"/>
    <lineage>
        <taxon>Bacteria</taxon>
        <taxon>Pseudomonadati</taxon>
        <taxon>Bacteroidota</taxon>
        <taxon>Bacteroidia</taxon>
        <taxon>Bacteroidales</taxon>
        <taxon>Prevotellaceae</taxon>
        <taxon>Xylanibacter</taxon>
    </lineage>
</organism>
<evidence type="ECO:0000313" key="4">
    <source>
        <dbReference type="Proteomes" id="UP000184280"/>
    </source>
</evidence>
<name>A0A1M7HWI7_XYLRU</name>
<dbReference type="RefSeq" id="WP_139294779.1">
    <property type="nucleotide sequence ID" value="NZ_FRCJ01000003.1"/>
</dbReference>
<dbReference type="EMBL" id="FRCJ01000003">
    <property type="protein sequence ID" value="SHM32477.1"/>
    <property type="molecule type" value="Genomic_DNA"/>
</dbReference>
<accession>A0A1M7HWI7</accession>
<keyword evidence="2" id="KW-0732">Signal</keyword>
<evidence type="ECO:0000313" key="3">
    <source>
        <dbReference type="EMBL" id="SHM32477.1"/>
    </source>
</evidence>
<feature type="signal peptide" evidence="2">
    <location>
        <begin position="1"/>
        <end position="24"/>
    </location>
</feature>
<feature type="chain" id="PRO_5011957919" description="Lipoprotein" evidence="2">
    <location>
        <begin position="25"/>
        <end position="259"/>
    </location>
</feature>
<proteinExistence type="predicted"/>
<evidence type="ECO:0008006" key="5">
    <source>
        <dbReference type="Google" id="ProtNLM"/>
    </source>
</evidence>
<sequence>MKQSIKISVMAIAAMFAFTTAANAQFGALKKIAKKAVEKTVEKTVENTVNSQDGTSEEAVVNQGRTGASAPAVMTAGSTGTSAKKKTVQVIAYDPNYNLGKKETMLTFTLPGTDKKVMAIVPASYTVKSYEAFEGQAWEDKKFMERAKAAIEKKYPTPDNARKGQLKAKLAEIGTRDDHWRYSRNSLGVILDRYIHVYAVYEFEDGEVYLTEFYAVQNNNGAGYDDNIVVNYSSRYGDVKYSIEKWEAKTDIFTSKIGK</sequence>
<dbReference type="Proteomes" id="UP000184280">
    <property type="component" value="Unassembled WGS sequence"/>
</dbReference>
<dbReference type="OrthoDB" id="9819565at2"/>